<dbReference type="GO" id="GO:0000902">
    <property type="term" value="P:cell morphogenesis"/>
    <property type="evidence" value="ECO:0007669"/>
    <property type="project" value="InterPro"/>
</dbReference>
<dbReference type="SUPFAM" id="SSF63848">
    <property type="entry name" value="Cell-division inhibitor MinC, C-terminal domain"/>
    <property type="match status" value="1"/>
</dbReference>
<evidence type="ECO:0000259" key="8">
    <source>
        <dbReference type="Pfam" id="PF05209"/>
    </source>
</evidence>
<keyword evidence="2 6" id="KW-0132">Cell division</keyword>
<dbReference type="InterPro" id="IPR013033">
    <property type="entry name" value="MinC"/>
</dbReference>
<gene>
    <name evidence="6 9" type="primary">minC</name>
    <name evidence="9" type="ORF">DENOEST_2866</name>
</gene>
<dbReference type="InterPro" id="IPR007874">
    <property type="entry name" value="MinC_N"/>
</dbReference>
<dbReference type="KEGG" id="doe:DENOEST_2866"/>
<dbReference type="Pfam" id="PF03775">
    <property type="entry name" value="MinC_C"/>
    <property type="match status" value="1"/>
</dbReference>
<evidence type="ECO:0000259" key="7">
    <source>
        <dbReference type="Pfam" id="PF03775"/>
    </source>
</evidence>
<dbReference type="HAMAP" id="MF_00267">
    <property type="entry name" value="MinC"/>
    <property type="match status" value="1"/>
</dbReference>
<feature type="domain" description="Septum formation inhibitor MinC N-terminal" evidence="8">
    <location>
        <begin position="6"/>
        <end position="77"/>
    </location>
</feature>
<comment type="function">
    <text evidence="5 6">Cell division inhibitor that blocks the formation of polar Z ring septums. Rapidly oscillates between the poles of the cell to destabilize FtsZ filaments that have formed before they mature into polar Z rings. Prevents FtsZ polymerization.</text>
</comment>
<proteinExistence type="inferred from homology"/>
<name>A0A6S6Y0L7_9PROT</name>
<evidence type="ECO:0000256" key="4">
    <source>
        <dbReference type="ARBA" id="ARBA00023306"/>
    </source>
</evidence>
<dbReference type="InterPro" id="IPR005526">
    <property type="entry name" value="Septum_form_inhib_MinC_C"/>
</dbReference>
<sequence>MSAKPIEFKGTSLSVVSVVLNSLDIAILDGAITAMPGGKRRFFDGDAAVLDLSAVATRDSADWPALLALLRDYGLQPVAVVNGGAVLGAQAAAVGLVTLGAGELARPSRKPAAEKAPAPPPVATAMLVDKPLRSGQRLYARGTDLILTAMVSTGAEVIADGSIHVYAPLRGRALAGASGDAGARVFCTCFEAELVSVAGMYRTFEQGLPPQLAKKPVQVRLNQGEGQQTLLIEALSLG</sequence>
<dbReference type="Proteomes" id="UP000515733">
    <property type="component" value="Chromosome"/>
</dbReference>
<dbReference type="PANTHER" id="PTHR34108:SF1">
    <property type="entry name" value="SEPTUM SITE-DETERMINING PROTEIN MINC"/>
    <property type="match status" value="1"/>
</dbReference>
<keyword evidence="10" id="KW-1185">Reference proteome</keyword>
<dbReference type="RefSeq" id="WP_145771021.1">
    <property type="nucleotide sequence ID" value="NZ_LR778301.1"/>
</dbReference>
<dbReference type="NCBIfam" id="TIGR01222">
    <property type="entry name" value="minC"/>
    <property type="match status" value="1"/>
</dbReference>
<organism evidence="9 10">
    <name type="scientific">Denitratisoma oestradiolicum</name>
    <dbReference type="NCBI Taxonomy" id="311182"/>
    <lineage>
        <taxon>Bacteria</taxon>
        <taxon>Pseudomonadati</taxon>
        <taxon>Pseudomonadota</taxon>
        <taxon>Betaproteobacteria</taxon>
        <taxon>Nitrosomonadales</taxon>
        <taxon>Sterolibacteriaceae</taxon>
        <taxon>Denitratisoma</taxon>
    </lineage>
</organism>
<dbReference type="EMBL" id="LR778301">
    <property type="protein sequence ID" value="CAB1370025.1"/>
    <property type="molecule type" value="Genomic_DNA"/>
</dbReference>
<comment type="similarity">
    <text evidence="1 6">Belongs to the MinC family.</text>
</comment>
<dbReference type="Pfam" id="PF05209">
    <property type="entry name" value="MinC_N"/>
    <property type="match status" value="1"/>
</dbReference>
<feature type="domain" description="Septum formation inhibitor MinC C-terminal" evidence="7">
    <location>
        <begin position="128"/>
        <end position="224"/>
    </location>
</feature>
<keyword evidence="4 6" id="KW-0131">Cell cycle</keyword>
<dbReference type="PANTHER" id="PTHR34108">
    <property type="entry name" value="SEPTUM SITE-DETERMINING PROTEIN MINC"/>
    <property type="match status" value="1"/>
</dbReference>
<comment type="subunit">
    <text evidence="6">Interacts with MinD and FtsZ.</text>
</comment>
<evidence type="ECO:0000313" key="9">
    <source>
        <dbReference type="EMBL" id="CAB1370025.1"/>
    </source>
</evidence>
<evidence type="ECO:0000256" key="3">
    <source>
        <dbReference type="ARBA" id="ARBA00023210"/>
    </source>
</evidence>
<dbReference type="Gene3D" id="3.30.70.260">
    <property type="match status" value="1"/>
</dbReference>
<keyword evidence="3 6" id="KW-0717">Septation</keyword>
<reference evidence="9 10" key="1">
    <citation type="submission" date="2020-03" db="EMBL/GenBank/DDBJ databases">
        <authorList>
            <consortium name="Genoscope - CEA"/>
            <person name="William W."/>
        </authorList>
    </citation>
    <scope>NUCLEOTIDE SEQUENCE [LARGE SCALE GENOMIC DNA]</scope>
    <source>
        <strain evidence="10">DSM 16959</strain>
    </source>
</reference>
<dbReference type="Gene3D" id="2.160.20.70">
    <property type="match status" value="1"/>
</dbReference>
<evidence type="ECO:0000313" key="10">
    <source>
        <dbReference type="Proteomes" id="UP000515733"/>
    </source>
</evidence>
<dbReference type="InterPro" id="IPR016098">
    <property type="entry name" value="CAP/MinC_C"/>
</dbReference>
<accession>A0A6S6Y0L7</accession>
<evidence type="ECO:0000256" key="1">
    <source>
        <dbReference type="ARBA" id="ARBA00006291"/>
    </source>
</evidence>
<dbReference type="InterPro" id="IPR036145">
    <property type="entry name" value="MinC_C_sf"/>
</dbReference>
<dbReference type="AlphaFoldDB" id="A0A6S6Y0L7"/>
<dbReference type="OrthoDB" id="9794530at2"/>
<evidence type="ECO:0000256" key="2">
    <source>
        <dbReference type="ARBA" id="ARBA00022618"/>
    </source>
</evidence>
<dbReference type="GO" id="GO:0000917">
    <property type="term" value="P:division septum assembly"/>
    <property type="evidence" value="ECO:0007669"/>
    <property type="project" value="UniProtKB-KW"/>
</dbReference>
<evidence type="ECO:0000256" key="6">
    <source>
        <dbReference type="HAMAP-Rule" id="MF_00267"/>
    </source>
</evidence>
<dbReference type="GO" id="GO:0051302">
    <property type="term" value="P:regulation of cell division"/>
    <property type="evidence" value="ECO:0007669"/>
    <property type="project" value="InterPro"/>
</dbReference>
<protein>
    <recommendedName>
        <fullName evidence="6">Probable septum site-determining protein MinC</fullName>
    </recommendedName>
</protein>
<dbReference type="GO" id="GO:1901891">
    <property type="term" value="P:regulation of cell septum assembly"/>
    <property type="evidence" value="ECO:0007669"/>
    <property type="project" value="InterPro"/>
</dbReference>
<evidence type="ECO:0000256" key="5">
    <source>
        <dbReference type="ARBA" id="ARBA00025606"/>
    </source>
</evidence>